<dbReference type="PANTHER" id="PTHR11439:SF463">
    <property type="entry name" value="REVERSE TRANSCRIPTASE TY1_COPIA-TYPE DOMAIN-CONTAINING PROTEIN"/>
    <property type="match status" value="1"/>
</dbReference>
<feature type="domain" description="Reverse transcriptase Ty1/copia-type" evidence="1">
    <location>
        <begin position="2"/>
        <end position="179"/>
    </location>
</feature>
<evidence type="ECO:0000313" key="3">
    <source>
        <dbReference type="Proteomes" id="UP000469452"/>
    </source>
</evidence>
<dbReference type="Pfam" id="PF07727">
    <property type="entry name" value="RVT_2"/>
    <property type="match status" value="1"/>
</dbReference>
<dbReference type="Proteomes" id="UP000469452">
    <property type="component" value="Unassembled WGS sequence"/>
</dbReference>
<dbReference type="SUPFAM" id="SSF56672">
    <property type="entry name" value="DNA/RNA polymerases"/>
    <property type="match status" value="1"/>
</dbReference>
<dbReference type="InterPro" id="IPR013103">
    <property type="entry name" value="RVT_2"/>
</dbReference>
<proteinExistence type="predicted"/>
<gene>
    <name evidence="2" type="ORF">AaE_014281</name>
</gene>
<dbReference type="PANTHER" id="PTHR11439">
    <property type="entry name" value="GAG-POL-RELATED RETROTRANSPOSON"/>
    <property type="match status" value="1"/>
</dbReference>
<dbReference type="InterPro" id="IPR043502">
    <property type="entry name" value="DNA/RNA_pol_sf"/>
</dbReference>
<reference evidence="2 3" key="1">
    <citation type="submission" date="2019-06" db="EMBL/GenBank/DDBJ databases">
        <title>Genomics analysis of Aphanomyces spp. identifies a new class of oomycete effector associated with host adaptation.</title>
        <authorList>
            <person name="Gaulin E."/>
        </authorList>
    </citation>
    <scope>NUCLEOTIDE SEQUENCE [LARGE SCALE GENOMIC DNA]</scope>
    <source>
        <strain evidence="2 3">E</strain>
    </source>
</reference>
<evidence type="ECO:0000313" key="2">
    <source>
        <dbReference type="EMBL" id="KAF0706044.1"/>
    </source>
</evidence>
<sequence>MLTLGAVLDYEIDAMDVITAFLNGEIDCEVYVKHPPGFGTAKHPRDVLRVLRSVYGLKQAPRLWFQTLATYLREQGYTQLVKDRCVFTKVMNGRSVYIGVYVDDLVIMAPTKDMMTAIKHGLSARFKMHDLGPLKFILGFHIVRDRSQRTLTMHQSQYATSILKRFSMENSKPSPTPMEVNLKLSESMCPQDETERTYMVDKPYRSVVGSIMYLMISTQPDLAYVVQQLSQFLTNPGPAHWQAAKRALRYIRGTIDYGLVLGGEHNVTTPLHAFADSDYANCVDTRRCVAGFVTFYCDSAISWIAKRLRSIVLSTTEAELMILCTVAQECLYIKQTAGEMGHPITSAITLHEDNQSTIQIVNNSGHHGRTKHIDVRYHFINDLVEQQVFRLEYTDTRLQVADIFTKPLDITTFCALRSKLRVEQLQTSDPFGPRQGA</sequence>
<organism evidence="2 3">
    <name type="scientific">Aphanomyces astaci</name>
    <name type="common">Crayfish plague agent</name>
    <dbReference type="NCBI Taxonomy" id="112090"/>
    <lineage>
        <taxon>Eukaryota</taxon>
        <taxon>Sar</taxon>
        <taxon>Stramenopiles</taxon>
        <taxon>Oomycota</taxon>
        <taxon>Saprolegniomycetes</taxon>
        <taxon>Saprolegniales</taxon>
        <taxon>Verrucalvaceae</taxon>
        <taxon>Aphanomyces</taxon>
    </lineage>
</organism>
<evidence type="ECO:0000259" key="1">
    <source>
        <dbReference type="Pfam" id="PF07727"/>
    </source>
</evidence>
<comment type="caution">
    <text evidence="2">The sequence shown here is derived from an EMBL/GenBank/DDBJ whole genome shotgun (WGS) entry which is preliminary data.</text>
</comment>
<protein>
    <recommendedName>
        <fullName evidence="1">Reverse transcriptase Ty1/copia-type domain-containing protein</fullName>
    </recommendedName>
</protein>
<dbReference type="EMBL" id="VJMI01019924">
    <property type="protein sequence ID" value="KAF0706044.1"/>
    <property type="molecule type" value="Genomic_DNA"/>
</dbReference>
<dbReference type="VEuPathDB" id="FungiDB:H257_03263"/>
<accession>A0A6A4ZF08</accession>
<dbReference type="AlphaFoldDB" id="A0A6A4ZF08"/>
<name>A0A6A4ZF08_APHAT</name>
<dbReference type="CDD" id="cd09272">
    <property type="entry name" value="RNase_HI_RT_Ty1"/>
    <property type="match status" value="1"/>
</dbReference>